<feature type="region of interest" description="Disordered" evidence="2">
    <location>
        <begin position="386"/>
        <end position="438"/>
    </location>
</feature>
<evidence type="ECO:0000256" key="1">
    <source>
        <dbReference type="SAM" id="Coils"/>
    </source>
</evidence>
<dbReference type="Proteomes" id="UP001595075">
    <property type="component" value="Unassembled WGS sequence"/>
</dbReference>
<name>A0ABR4D233_9HELO</name>
<evidence type="ECO:0000313" key="4">
    <source>
        <dbReference type="Proteomes" id="UP001595075"/>
    </source>
</evidence>
<feature type="region of interest" description="Disordered" evidence="2">
    <location>
        <begin position="1"/>
        <end position="25"/>
    </location>
</feature>
<keyword evidence="4" id="KW-1185">Reference proteome</keyword>
<dbReference type="EMBL" id="JAZHXI010000001">
    <property type="protein sequence ID" value="KAL2076227.1"/>
    <property type="molecule type" value="Genomic_DNA"/>
</dbReference>
<protein>
    <submittedName>
        <fullName evidence="3">Uncharacterized protein</fullName>
    </submittedName>
</protein>
<feature type="region of interest" description="Disordered" evidence="2">
    <location>
        <begin position="50"/>
        <end position="71"/>
    </location>
</feature>
<reference evidence="3 4" key="1">
    <citation type="journal article" date="2024" name="Commun. Biol.">
        <title>Comparative genomic analysis of thermophilic fungi reveals convergent evolutionary adaptations and gene losses.</title>
        <authorList>
            <person name="Steindorff A.S."/>
            <person name="Aguilar-Pontes M.V."/>
            <person name="Robinson A.J."/>
            <person name="Andreopoulos B."/>
            <person name="LaButti K."/>
            <person name="Kuo A."/>
            <person name="Mondo S."/>
            <person name="Riley R."/>
            <person name="Otillar R."/>
            <person name="Haridas S."/>
            <person name="Lipzen A."/>
            <person name="Grimwood J."/>
            <person name="Schmutz J."/>
            <person name="Clum A."/>
            <person name="Reid I.D."/>
            <person name="Moisan M.C."/>
            <person name="Butler G."/>
            <person name="Nguyen T.T.M."/>
            <person name="Dewar K."/>
            <person name="Conant G."/>
            <person name="Drula E."/>
            <person name="Henrissat B."/>
            <person name="Hansel C."/>
            <person name="Singer S."/>
            <person name="Hutchinson M.I."/>
            <person name="de Vries R.P."/>
            <person name="Natvig D.O."/>
            <person name="Powell A.J."/>
            <person name="Tsang A."/>
            <person name="Grigoriev I.V."/>
        </authorList>
    </citation>
    <scope>NUCLEOTIDE SEQUENCE [LARGE SCALE GENOMIC DNA]</scope>
    <source>
        <strain evidence="3 4">CBS 494.80</strain>
    </source>
</reference>
<feature type="region of interest" description="Disordered" evidence="2">
    <location>
        <begin position="210"/>
        <end position="233"/>
    </location>
</feature>
<accession>A0ABR4D233</accession>
<organism evidence="3 4">
    <name type="scientific">Oculimacula yallundae</name>
    <dbReference type="NCBI Taxonomy" id="86028"/>
    <lineage>
        <taxon>Eukaryota</taxon>
        <taxon>Fungi</taxon>
        <taxon>Dikarya</taxon>
        <taxon>Ascomycota</taxon>
        <taxon>Pezizomycotina</taxon>
        <taxon>Leotiomycetes</taxon>
        <taxon>Helotiales</taxon>
        <taxon>Ploettnerulaceae</taxon>
        <taxon>Oculimacula</taxon>
    </lineage>
</organism>
<evidence type="ECO:0000313" key="3">
    <source>
        <dbReference type="EMBL" id="KAL2076227.1"/>
    </source>
</evidence>
<feature type="compositionally biased region" description="Polar residues" evidence="2">
    <location>
        <begin position="51"/>
        <end position="66"/>
    </location>
</feature>
<proteinExistence type="predicted"/>
<evidence type="ECO:0000256" key="2">
    <source>
        <dbReference type="SAM" id="MobiDB-lite"/>
    </source>
</evidence>
<feature type="compositionally biased region" description="Low complexity" evidence="2">
    <location>
        <begin position="386"/>
        <end position="398"/>
    </location>
</feature>
<feature type="compositionally biased region" description="Basic and acidic residues" evidence="2">
    <location>
        <begin position="211"/>
        <end position="233"/>
    </location>
</feature>
<gene>
    <name evidence="3" type="ORF">VTL71DRAFT_1170</name>
</gene>
<comment type="caution">
    <text evidence="3">The sequence shown here is derived from an EMBL/GenBank/DDBJ whole genome shotgun (WGS) entry which is preliminary data.</text>
</comment>
<feature type="compositionally biased region" description="Polar residues" evidence="2">
    <location>
        <begin position="1"/>
        <end position="15"/>
    </location>
</feature>
<keyword evidence="1" id="KW-0175">Coiled coil</keyword>
<feature type="coiled-coil region" evidence="1">
    <location>
        <begin position="288"/>
        <end position="354"/>
    </location>
</feature>
<sequence length="438" mass="49277">MMASQGRYQSSSNVPNFDHDNSVFLSKSNKMPLPGDNFSSQLRTKNLAAGATNQTYNGNSLSSPPSDKSLRSKRMIEELVAENSRLRAEETVRARQAVAHEKMVEDLVQMKMELRTKQMQISDQQQAIQTHLTELGQLRADAKTTLAELHSVQLTQSDGPKAAEAQQQIAQLKTEIRERDFHLREKDQGLREREFEIRTLGGKLELQTVAKDQDSNQRTRDDSQLENERSRADRFQQEVQLLKTQLETEKAMVQQYRDEVSQSQAIQDAAQIATNAERLRGENYLRDIEQRTAELSRLRSQLDSYEARNHKLTQELNLVQASSQRGSAELRDRMQVLEQREQEHANEVADARQSASFFKKNSEATSRKVKGLEAEVKSLMRSLEINGSGAAGNRNSSGPQGGNFASQGAPGAWPEVEDTALRSSTSMRRKPLGGQGYS</sequence>